<evidence type="ECO:0000313" key="2">
    <source>
        <dbReference type="Proteomes" id="UP000247781"/>
    </source>
</evidence>
<dbReference type="Proteomes" id="UP000247781">
    <property type="component" value="Unassembled WGS sequence"/>
</dbReference>
<proteinExistence type="predicted"/>
<keyword evidence="2" id="KW-1185">Reference proteome</keyword>
<sequence>MSRRIIAARPYSATSRRRFAQAGALEMSGDVEIASLARASKLVAIDACAAAVGPAVPHAERKGGR</sequence>
<comment type="caution">
    <text evidence="1">The sequence shown here is derived from an EMBL/GenBank/DDBJ whole genome shotgun (WGS) entry which is preliminary data.</text>
</comment>
<protein>
    <submittedName>
        <fullName evidence="1">Uncharacterized protein</fullName>
    </submittedName>
</protein>
<reference evidence="2" key="1">
    <citation type="submission" date="2018-05" db="EMBL/GenBank/DDBJ databases">
        <authorList>
            <person name="Deangelis K."/>
            <person name="Huntemann M."/>
            <person name="Clum A."/>
            <person name="Pillay M."/>
            <person name="Palaniappan K."/>
            <person name="Varghese N."/>
            <person name="Mikhailova N."/>
            <person name="Stamatis D."/>
            <person name="Reddy T."/>
            <person name="Daum C."/>
            <person name="Shapiro N."/>
            <person name="Ivanova N."/>
            <person name="Kyrpides N."/>
            <person name="Woyke T."/>
        </authorList>
    </citation>
    <scope>NUCLEOTIDE SEQUENCE [LARGE SCALE GENOMIC DNA]</scope>
    <source>
        <strain evidence="2">GAS496</strain>
    </source>
</reference>
<gene>
    <name evidence="1" type="ORF">C8E89_13528</name>
</gene>
<organism evidence="1 2">
    <name type="scientific">Mycolicibacterium moriokaense</name>
    <dbReference type="NCBI Taxonomy" id="39691"/>
    <lineage>
        <taxon>Bacteria</taxon>
        <taxon>Bacillati</taxon>
        <taxon>Actinomycetota</taxon>
        <taxon>Actinomycetes</taxon>
        <taxon>Mycobacteriales</taxon>
        <taxon>Mycobacteriaceae</taxon>
        <taxon>Mycolicibacterium</taxon>
    </lineage>
</organism>
<dbReference type="AlphaFoldDB" id="A0A318H752"/>
<name>A0A318H752_9MYCO</name>
<reference evidence="1 2" key="2">
    <citation type="submission" date="2018-06" db="EMBL/GenBank/DDBJ databases">
        <title>Sequencing of bacterial isolates from soil warming experiment in Harvard Forest, Massachusetts, USA.</title>
        <authorList>
            <person name="Deangelis K.PhD."/>
        </authorList>
    </citation>
    <scope>NUCLEOTIDE SEQUENCE [LARGE SCALE GENOMIC DNA]</scope>
    <source>
        <strain evidence="1 2">GAS496</strain>
    </source>
</reference>
<evidence type="ECO:0000313" key="1">
    <source>
        <dbReference type="EMBL" id="PXX00325.1"/>
    </source>
</evidence>
<accession>A0A318H752</accession>
<dbReference type="EMBL" id="QJJU01000035">
    <property type="protein sequence ID" value="PXX00325.1"/>
    <property type="molecule type" value="Genomic_DNA"/>
</dbReference>